<proteinExistence type="inferred from homology"/>
<dbReference type="VEuPathDB" id="FungiDB:CLCR_05349"/>
<feature type="compositionally biased region" description="Basic and acidic residues" evidence="8">
    <location>
        <begin position="363"/>
        <end position="378"/>
    </location>
</feature>
<feature type="region of interest" description="Disordered" evidence="8">
    <location>
        <begin position="1428"/>
        <end position="1597"/>
    </location>
</feature>
<feature type="region of interest" description="Disordered" evidence="8">
    <location>
        <begin position="607"/>
        <end position="660"/>
    </location>
</feature>
<evidence type="ECO:0000256" key="8">
    <source>
        <dbReference type="SAM" id="MobiDB-lite"/>
    </source>
</evidence>
<keyword evidence="11" id="KW-1185">Reference proteome</keyword>
<evidence type="ECO:0000313" key="10">
    <source>
        <dbReference type="EMBL" id="OCT44301.1"/>
    </source>
</evidence>
<accession>A0A1C1C759</accession>
<feature type="region of interest" description="Disordered" evidence="8">
    <location>
        <begin position="1060"/>
        <end position="1124"/>
    </location>
</feature>
<feature type="compositionally biased region" description="Low complexity" evidence="8">
    <location>
        <begin position="269"/>
        <end position="281"/>
    </location>
</feature>
<dbReference type="GO" id="GO:0016281">
    <property type="term" value="C:eukaryotic translation initiation factor 4F complex"/>
    <property type="evidence" value="ECO:0007669"/>
    <property type="project" value="TreeGrafter"/>
</dbReference>
<dbReference type="SUPFAM" id="SSF101489">
    <property type="entry name" value="Eukaryotic initiation factor 4f subunit eIF4g, eIF4e-binding domain"/>
    <property type="match status" value="1"/>
</dbReference>
<reference evidence="11" key="1">
    <citation type="submission" date="2015-07" db="EMBL/GenBank/DDBJ databases">
        <authorList>
            <person name="Teixeira M.M."/>
            <person name="Souza R.C."/>
            <person name="Almeida L.G."/>
            <person name="Vicente V.A."/>
            <person name="de Hoog S."/>
            <person name="Bocca A.L."/>
            <person name="de Almeida S.R."/>
            <person name="Vasconcelos A.T."/>
            <person name="Felipe M.S."/>
        </authorList>
    </citation>
    <scope>NUCLEOTIDE SEQUENCE [LARGE SCALE GENOMIC DNA]</scope>
    <source>
        <strain evidence="11">KSF</strain>
    </source>
</reference>
<feature type="compositionally biased region" description="Low complexity" evidence="8">
    <location>
        <begin position="60"/>
        <end position="69"/>
    </location>
</feature>
<dbReference type="SUPFAM" id="SSF48371">
    <property type="entry name" value="ARM repeat"/>
    <property type="match status" value="1"/>
</dbReference>
<feature type="compositionally biased region" description="Basic and acidic residues" evidence="8">
    <location>
        <begin position="1428"/>
        <end position="1439"/>
    </location>
</feature>
<feature type="compositionally biased region" description="Polar residues" evidence="8">
    <location>
        <begin position="572"/>
        <end position="586"/>
    </location>
</feature>
<feature type="compositionally biased region" description="Basic and acidic residues" evidence="8">
    <location>
        <begin position="778"/>
        <end position="809"/>
    </location>
</feature>
<dbReference type="GO" id="GO:0003743">
    <property type="term" value="F:translation initiation factor activity"/>
    <property type="evidence" value="ECO:0007669"/>
    <property type="project" value="UniProtKB-KW"/>
</dbReference>
<feature type="compositionally biased region" description="Basic and acidic residues" evidence="8">
    <location>
        <begin position="817"/>
        <end position="855"/>
    </location>
</feature>
<dbReference type="eggNOG" id="KOG0401">
    <property type="taxonomic scope" value="Eukaryota"/>
</dbReference>
<dbReference type="OrthoDB" id="514777at2759"/>
<dbReference type="STRING" id="86049.A0A1C1C759"/>
<dbReference type="AlphaFoldDB" id="A0A1C1C759"/>
<protein>
    <submittedName>
        <fullName evidence="10">Eukaryotic translation initiation factor subunit eIF-4F</fullName>
    </submittedName>
</protein>
<evidence type="ECO:0000256" key="3">
    <source>
        <dbReference type="ARBA" id="ARBA00022490"/>
    </source>
</evidence>
<keyword evidence="5" id="KW-0597">Phosphoprotein</keyword>
<dbReference type="Gene3D" id="1.25.40.180">
    <property type="match status" value="1"/>
</dbReference>
<dbReference type="InterPro" id="IPR022745">
    <property type="entry name" value="eIF4G1_eIF4E-bd"/>
</dbReference>
<evidence type="ECO:0000256" key="4">
    <source>
        <dbReference type="ARBA" id="ARBA00022540"/>
    </source>
</evidence>
<dbReference type="EMBL" id="LGRB01000020">
    <property type="protein sequence ID" value="OCT44301.1"/>
    <property type="molecule type" value="Genomic_DNA"/>
</dbReference>
<dbReference type="SMART" id="SM00543">
    <property type="entry name" value="MIF4G"/>
    <property type="match status" value="1"/>
</dbReference>
<evidence type="ECO:0000256" key="1">
    <source>
        <dbReference type="ARBA" id="ARBA00004496"/>
    </source>
</evidence>
<feature type="compositionally biased region" description="Low complexity" evidence="8">
    <location>
        <begin position="1091"/>
        <end position="1101"/>
    </location>
</feature>
<dbReference type="FunFam" id="1.25.40.180:FF:000020">
    <property type="entry name" value="Eukaryotic translation initiation factor subunit"/>
    <property type="match status" value="1"/>
</dbReference>
<keyword evidence="7" id="KW-0648">Protein biosynthesis</keyword>
<feature type="compositionally biased region" description="Polar residues" evidence="8">
    <location>
        <begin position="501"/>
        <end position="512"/>
    </location>
</feature>
<evidence type="ECO:0000259" key="9">
    <source>
        <dbReference type="SMART" id="SM00543"/>
    </source>
</evidence>
<dbReference type="PANTHER" id="PTHR23253">
    <property type="entry name" value="EUKARYOTIC TRANSLATION INITIATION FACTOR 4 GAMMA"/>
    <property type="match status" value="1"/>
</dbReference>
<evidence type="ECO:0000256" key="5">
    <source>
        <dbReference type="ARBA" id="ARBA00022553"/>
    </source>
</evidence>
<feature type="compositionally biased region" description="Basic and acidic residues" evidence="8">
    <location>
        <begin position="689"/>
        <end position="761"/>
    </location>
</feature>
<feature type="compositionally biased region" description="Basic and acidic residues" evidence="8">
    <location>
        <begin position="1582"/>
        <end position="1597"/>
    </location>
</feature>
<evidence type="ECO:0000256" key="7">
    <source>
        <dbReference type="ARBA" id="ARBA00022917"/>
    </source>
</evidence>
<keyword evidence="6" id="KW-0694">RNA-binding</keyword>
<feature type="compositionally biased region" description="Polar residues" evidence="8">
    <location>
        <begin position="528"/>
        <end position="550"/>
    </location>
</feature>
<dbReference type="PANTHER" id="PTHR23253:SF9">
    <property type="entry name" value="EUKARYOTIC TRANSLATION INITIATION FACTOR 4 GAMMA 2"/>
    <property type="match status" value="1"/>
</dbReference>
<feature type="region of interest" description="Disordered" evidence="8">
    <location>
        <begin position="689"/>
        <end position="923"/>
    </location>
</feature>
<feature type="region of interest" description="Disordered" evidence="8">
    <location>
        <begin position="135"/>
        <end position="416"/>
    </location>
</feature>
<dbReference type="Pfam" id="PF02854">
    <property type="entry name" value="MIF4G"/>
    <property type="match status" value="1"/>
</dbReference>
<feature type="compositionally biased region" description="Pro residues" evidence="8">
    <location>
        <begin position="1566"/>
        <end position="1575"/>
    </location>
</feature>
<feature type="region of interest" description="Disordered" evidence="8">
    <location>
        <begin position="499"/>
        <end position="591"/>
    </location>
</feature>
<evidence type="ECO:0000256" key="6">
    <source>
        <dbReference type="ARBA" id="ARBA00022884"/>
    </source>
</evidence>
<organism evidence="10 11">
    <name type="scientific">Cladophialophora carrionii</name>
    <dbReference type="NCBI Taxonomy" id="86049"/>
    <lineage>
        <taxon>Eukaryota</taxon>
        <taxon>Fungi</taxon>
        <taxon>Dikarya</taxon>
        <taxon>Ascomycota</taxon>
        <taxon>Pezizomycotina</taxon>
        <taxon>Eurotiomycetes</taxon>
        <taxon>Chaetothyriomycetidae</taxon>
        <taxon>Chaetothyriales</taxon>
        <taxon>Herpotrichiellaceae</taxon>
        <taxon>Cladophialophora</taxon>
    </lineage>
</organism>
<dbReference type="InterPro" id="IPR003890">
    <property type="entry name" value="MIF4G-like_typ-3"/>
</dbReference>
<comment type="similarity">
    <text evidence="2">Belongs to the eukaryotic initiation factor 4G family.</text>
</comment>
<feature type="region of interest" description="Disordered" evidence="8">
    <location>
        <begin position="990"/>
        <end position="1041"/>
    </location>
</feature>
<feature type="compositionally biased region" description="Low complexity" evidence="8">
    <location>
        <begin position="37"/>
        <end position="53"/>
    </location>
</feature>
<keyword evidence="4 10" id="KW-0396">Initiation factor</keyword>
<feature type="compositionally biased region" description="Polar residues" evidence="8">
    <location>
        <begin position="16"/>
        <end position="36"/>
    </location>
</feature>
<dbReference type="InterPro" id="IPR036211">
    <property type="entry name" value="eIF4G_eIF4E-bd_sf"/>
</dbReference>
<feature type="compositionally biased region" description="Low complexity" evidence="8">
    <location>
        <begin position="616"/>
        <end position="628"/>
    </location>
</feature>
<dbReference type="Proteomes" id="UP000094526">
    <property type="component" value="Unassembled WGS sequence"/>
</dbReference>
<feature type="domain" description="MIF4G" evidence="9">
    <location>
        <begin position="1168"/>
        <end position="1408"/>
    </location>
</feature>
<dbReference type="VEuPathDB" id="FungiDB:G647_06997"/>
<dbReference type="GO" id="GO:0010494">
    <property type="term" value="C:cytoplasmic stress granule"/>
    <property type="evidence" value="ECO:0007669"/>
    <property type="project" value="UniProtKB-ARBA"/>
</dbReference>
<evidence type="ECO:0000313" key="11">
    <source>
        <dbReference type="Proteomes" id="UP000094526"/>
    </source>
</evidence>
<dbReference type="Gene3D" id="1.20.970.30">
    <property type="entry name" value="eIF4G, eIF4E-binding domain"/>
    <property type="match status" value="1"/>
</dbReference>
<dbReference type="InterPro" id="IPR016024">
    <property type="entry name" value="ARM-type_fold"/>
</dbReference>
<gene>
    <name evidence="10" type="ORF">CLCR_05349</name>
</gene>
<dbReference type="Pfam" id="PF12152">
    <property type="entry name" value="eIF_4G1"/>
    <property type="match status" value="1"/>
</dbReference>
<dbReference type="GO" id="GO:0003729">
    <property type="term" value="F:mRNA binding"/>
    <property type="evidence" value="ECO:0007669"/>
    <property type="project" value="TreeGrafter"/>
</dbReference>
<comment type="caution">
    <text evidence="10">The sequence shown here is derived from an EMBL/GenBank/DDBJ whole genome shotgun (WGS) entry which is preliminary data.</text>
</comment>
<feature type="compositionally biased region" description="Polar residues" evidence="8">
    <location>
        <begin position="1530"/>
        <end position="1539"/>
    </location>
</feature>
<name>A0A1C1C759_9EURO</name>
<feature type="compositionally biased region" description="Gly residues" evidence="8">
    <location>
        <begin position="387"/>
        <end position="399"/>
    </location>
</feature>
<feature type="compositionally biased region" description="Polar residues" evidence="8">
    <location>
        <begin position="152"/>
        <end position="167"/>
    </location>
</feature>
<sequence length="1597" mass="170436">MTSNPQDLSASRPHPSEQQSTATHFATGSNLAAQGRNSFPSASKASSSTPNASEPTNMSAAVGGAPPAHGHSDSVNGRNPTIPAIPTVNGSVSLPDHSRKPSMTVTPAGVTGFTANGGAPGGPQNKPAIQFGAMGMQNPAGSPAMGTPPSLAHQNSANLSVGQLNPRATSPSTSPSPIPQPASVSGGRPPQGFNGQGHAYTFGQTDHNDPSAMSRPLPIQFGPQQDHMRRNSSQSIHSDAGGPGIPPAGPNNHRGGYQGTGRGGRGNFYQQQPTPYSPQQQFRPPPNGRPFQNSYQGGRGQSLPYQGSPAMGTRSPALVNAQPGTPNMGGQVHMVQPGMPQPNGYFMGPQHVKNHPPFPSSRDPTREPTGEPARDKGKPTKGRGRGPARGAGRGKGPGRGGHEDRSTFFSRDPASDHYRPDLAISQPVQVAPELAQAPVQVFQNAPLPYPDLSPESGNFERFQEQVLTVRTQAYPMTQADPSIQQMYMQQMQMYNPQAMQGQFNPPYTMQPQSPRPPFNQGMYGAPSMQPSYSNQGGPPPSMSRQSSQISAPDRPGSSIGQQPSTPAPTGPPHSTNRAPSVSSQKAFTLPPKKSAAIVIKNTAGEVVSFNKPPASPATSTPVSAVVPPQSAPTPPSRTTSAADNAHTRSESVNAKSAEEVKKSMQEAVAKKIAEDEARLKLEKELAEKAEMDKEAAELAEREAAEARAKAEQLEKEAKEAAEKAEAAKQAEAAEKAEAEAAAEEKKRAETESKDNPPKADNQDEIDYDALAAEIEAEEAAREAEELRREEEYNKRKAAQREAERKKAQEEAAAYEQNMKELERKAEEEELAREREKTEGGSGDDDSKKLFAELKRNPFGTPASTESPAGATPAESGTATPVSDVSMPPPGKAAGRRAKAAELTLDTRKPVEPPEPSATLKALQSAKKLDDISKVVYPSDIASPNPALNANAPADRGFKYNKEFLLQFQSVFKEKPTLDWDARIREALGDGDASARPSASARTPSGMGGRSASARGPAPMNFGPMGNFGGMNRPTLPPGTTSEQRFAASNAAMRSGAIASNPFAQFGRPGGQMAPPMGRTPSNNPLGPIPGSPRVGGASRGGSRAESKRNKGNTKGHGEDNKSMPLTAGMNIGALEVSATGWKPRSIGQSMVSGPALGGEGLMDPEMVQRKTKSLLNKMTPEKFDKIADQILEISGQSKHESDGRTLRQVIQLTFEKATDEAHWAGMYAQFCRRMLESMSADIRDEGIKDKNGNVVTGGNLFRKYLLNRCQEEFERGWKVNLPPQPEGQTEEAAMLSDEYYIAMAAKRRGLGLVKFIGELFKLQMLTERIMHECVKKLVDYEGTPDEAEIESLTSLLQTVGKQLDNPESKAQGRMDLYFERINQMIAIPDLPSRLRFMLMDVVDLRSKGWTSKADNKGPKTITEIREEAERQAREDELRRLAAQSGRGGGGGRMPMGRGDARNFSGYGQVPPPDNSNRVGTDDLRRLGNRNARNPSHTSGLGGPPSLMGGRTNSGRRGLGPGGLLGRTDDSATSSRTGTPPAQKEKKDESSTNAFSALAALENDGPASPPSNPASPPTQKSQPRIERERSRSPDKGAE</sequence>
<feature type="compositionally biased region" description="Low complexity" evidence="8">
    <location>
        <begin position="993"/>
        <end position="1024"/>
    </location>
</feature>
<keyword evidence="3" id="KW-0963">Cytoplasm</keyword>
<dbReference type="FunFam" id="1.20.970.30:FF:000001">
    <property type="entry name" value="Eukaryotic translation initiation factor subunit eIF-4F, putative"/>
    <property type="match status" value="1"/>
</dbReference>
<comment type="subcellular location">
    <subcellularLocation>
        <location evidence="1">Cytoplasm</location>
    </subcellularLocation>
</comment>
<feature type="compositionally biased region" description="Gly residues" evidence="8">
    <location>
        <begin position="256"/>
        <end position="266"/>
    </location>
</feature>
<feature type="region of interest" description="Disordered" evidence="8">
    <location>
        <begin position="1"/>
        <end position="102"/>
    </location>
</feature>
<evidence type="ECO:0000256" key="2">
    <source>
        <dbReference type="ARBA" id="ARBA00005775"/>
    </source>
</evidence>